<keyword evidence="5" id="KW-1185">Reference proteome</keyword>
<evidence type="ECO:0000256" key="2">
    <source>
        <dbReference type="SAM" id="MobiDB-lite"/>
    </source>
</evidence>
<gene>
    <name evidence="4" type="ORF">KFL_011810030</name>
</gene>
<feature type="region of interest" description="Disordered" evidence="2">
    <location>
        <begin position="481"/>
        <end position="508"/>
    </location>
</feature>
<keyword evidence="4" id="KW-0378">Hydrolase</keyword>
<organism evidence="4 5">
    <name type="scientific">Klebsormidium nitens</name>
    <name type="common">Green alga</name>
    <name type="synonym">Ulothrix nitens</name>
    <dbReference type="NCBI Taxonomy" id="105231"/>
    <lineage>
        <taxon>Eukaryota</taxon>
        <taxon>Viridiplantae</taxon>
        <taxon>Streptophyta</taxon>
        <taxon>Klebsormidiophyceae</taxon>
        <taxon>Klebsormidiales</taxon>
        <taxon>Klebsormidiaceae</taxon>
        <taxon>Klebsormidium</taxon>
    </lineage>
</organism>
<dbReference type="GO" id="GO:0016787">
    <property type="term" value="F:hydrolase activity"/>
    <property type="evidence" value="ECO:0007669"/>
    <property type="project" value="UniProtKB-KW"/>
</dbReference>
<protein>
    <submittedName>
        <fullName evidence="4">Alpha/beta-Hydrolases superfamily protein</fullName>
    </submittedName>
</protein>
<accession>A0A1Y1IPP3</accession>
<name>A0A1Y1IPP3_KLENI</name>
<feature type="domain" description="AB hydrolase-1" evidence="3">
    <location>
        <begin position="197"/>
        <end position="380"/>
    </location>
</feature>
<comment type="similarity">
    <text evidence="1">Belongs to the AB hydrolase superfamily.</text>
</comment>
<evidence type="ECO:0000313" key="4">
    <source>
        <dbReference type="EMBL" id="GAQ92885.1"/>
    </source>
</evidence>
<evidence type="ECO:0000259" key="3">
    <source>
        <dbReference type="Pfam" id="PF12697"/>
    </source>
</evidence>
<reference evidence="4 5" key="1">
    <citation type="journal article" date="2014" name="Nat. Commun.">
        <title>Klebsormidium flaccidum genome reveals primary factors for plant terrestrial adaptation.</title>
        <authorList>
            <person name="Hori K."/>
            <person name="Maruyama F."/>
            <person name="Fujisawa T."/>
            <person name="Togashi T."/>
            <person name="Yamamoto N."/>
            <person name="Seo M."/>
            <person name="Sato S."/>
            <person name="Yamada T."/>
            <person name="Mori H."/>
            <person name="Tajima N."/>
            <person name="Moriyama T."/>
            <person name="Ikeuchi M."/>
            <person name="Watanabe M."/>
            <person name="Wada H."/>
            <person name="Kobayashi K."/>
            <person name="Saito M."/>
            <person name="Masuda T."/>
            <person name="Sasaki-Sekimoto Y."/>
            <person name="Mashiguchi K."/>
            <person name="Awai K."/>
            <person name="Shimojima M."/>
            <person name="Masuda S."/>
            <person name="Iwai M."/>
            <person name="Nobusawa T."/>
            <person name="Narise T."/>
            <person name="Kondo S."/>
            <person name="Saito H."/>
            <person name="Sato R."/>
            <person name="Murakawa M."/>
            <person name="Ihara Y."/>
            <person name="Oshima-Yamada Y."/>
            <person name="Ohtaka K."/>
            <person name="Satoh M."/>
            <person name="Sonobe K."/>
            <person name="Ishii M."/>
            <person name="Ohtani R."/>
            <person name="Kanamori-Sato M."/>
            <person name="Honoki R."/>
            <person name="Miyazaki D."/>
            <person name="Mochizuki H."/>
            <person name="Umetsu J."/>
            <person name="Higashi K."/>
            <person name="Shibata D."/>
            <person name="Kamiya Y."/>
            <person name="Sato N."/>
            <person name="Nakamura Y."/>
            <person name="Tabata S."/>
            <person name="Ida S."/>
            <person name="Kurokawa K."/>
            <person name="Ohta H."/>
        </authorList>
    </citation>
    <scope>NUCLEOTIDE SEQUENCE [LARGE SCALE GENOMIC DNA]</scope>
    <source>
        <strain evidence="4 5">NIES-2285</strain>
    </source>
</reference>
<dbReference type="Gene3D" id="3.40.50.1820">
    <property type="entry name" value="alpha/beta hydrolase"/>
    <property type="match status" value="1"/>
</dbReference>
<evidence type="ECO:0000256" key="1">
    <source>
        <dbReference type="ARBA" id="ARBA00008645"/>
    </source>
</evidence>
<sequence>MASEQTPLVAPGTRAFVREVEDFGTVQRTNLLGLSNTPVVVLDDGSARAYAGQRRAQVVNPELKKDVLGNSFEDIPLDVFSVGEQQLTVFGVPAEKQRVIFAKWRGLPADQKQAFIAQWEEVDEDNQAELNAFLQQMVVSYNLTYVGTVSDAFDLNDAGLSAAFQRFEKRHMKRPLLGCFRSARSRGSRAFDFKRYRTIDAYASDLLDIADALGIKTCAFVGHSVSGMIGLLASVTRPHLFERIVLLASSPRYLNDPKEGYVGGFSENDLRGLFSSMERGYTDWAKGFAPVAIGEPNQPAIRKFTEGLLHIRPDVALATCSMIFRIDLRHILPEVHPPCMILQSQNDVAVPLEVAQFMARAIRNSELEVLPTSGHLPHLSASLIVNSFIVKALTCNQTFVLEKGHQGSNRNNKRALSISEAVRYFLPKAPLIAEIILRQNRQGEEESDFPLLLIPGYLMDDDTIEHIVNQKPRLHNNIRLMPSGGPLRRISNNSRPRNSAPYRGAGVNYNKAKNNFNRVRSDY</sequence>
<dbReference type="STRING" id="105231.A0A1Y1IPP3"/>
<dbReference type="EMBL" id="DF238130">
    <property type="protein sequence ID" value="GAQ92885.1"/>
    <property type="molecule type" value="Genomic_DNA"/>
</dbReference>
<feature type="compositionally biased region" description="Low complexity" evidence="2">
    <location>
        <begin position="486"/>
        <end position="503"/>
    </location>
</feature>
<dbReference type="Pfam" id="PF12697">
    <property type="entry name" value="Abhydrolase_6"/>
    <property type="match status" value="1"/>
</dbReference>
<dbReference type="PANTHER" id="PTHR43039">
    <property type="entry name" value="ESTERASE-RELATED"/>
    <property type="match status" value="1"/>
</dbReference>
<dbReference type="AlphaFoldDB" id="A0A1Y1IPP3"/>
<evidence type="ECO:0000313" key="5">
    <source>
        <dbReference type="Proteomes" id="UP000054558"/>
    </source>
</evidence>
<dbReference type="InterPro" id="IPR000073">
    <property type="entry name" value="AB_hydrolase_1"/>
</dbReference>
<dbReference type="InterPro" id="IPR029058">
    <property type="entry name" value="AB_hydrolase_fold"/>
</dbReference>
<dbReference type="OrthoDB" id="408373at2759"/>
<dbReference type="SUPFAM" id="SSF53474">
    <property type="entry name" value="alpha/beta-Hydrolases"/>
    <property type="match status" value="1"/>
</dbReference>
<dbReference type="Proteomes" id="UP000054558">
    <property type="component" value="Unassembled WGS sequence"/>
</dbReference>
<proteinExistence type="inferred from homology"/>